<proteinExistence type="predicted"/>
<reference evidence="2" key="1">
    <citation type="journal article" date="2022" name="Proc. Natl. Acad. Sci. U.S.A.">
        <title>Life cycle and functional genomics of the unicellular red alga Galdieria for elucidating algal and plant evolution and industrial use.</title>
        <authorList>
            <person name="Hirooka S."/>
            <person name="Itabashi T."/>
            <person name="Ichinose T.M."/>
            <person name="Onuma R."/>
            <person name="Fujiwara T."/>
            <person name="Yamashita S."/>
            <person name="Jong L.W."/>
            <person name="Tomita R."/>
            <person name="Iwane A.H."/>
            <person name="Miyagishima S.Y."/>
        </authorList>
    </citation>
    <scope>NUCLEOTIDE SEQUENCE</scope>
    <source>
        <strain evidence="2">NBRC 102759</strain>
    </source>
</reference>
<dbReference type="Pfam" id="PF12550">
    <property type="entry name" value="GCR1_C"/>
    <property type="match status" value="1"/>
</dbReference>
<dbReference type="InterPro" id="IPR022210">
    <property type="entry name" value="TF_GCR1-like"/>
</dbReference>
<dbReference type="GO" id="GO:0000981">
    <property type="term" value="F:DNA-binding transcription factor activity, RNA polymerase II-specific"/>
    <property type="evidence" value="ECO:0007669"/>
    <property type="project" value="TreeGrafter"/>
</dbReference>
<dbReference type="Proteomes" id="UP001061958">
    <property type="component" value="Unassembled WGS sequence"/>
</dbReference>
<comment type="caution">
    <text evidence="2">The sequence shown here is derived from an EMBL/GenBank/DDBJ whole genome shotgun (WGS) entry which is preliminary data.</text>
</comment>
<dbReference type="AlphaFoldDB" id="A0A9C7Q225"/>
<dbReference type="Gene3D" id="1.10.443.20">
    <property type="entry name" value="Centromere DNA-binding protein complex CBF3 subunit, domain 2"/>
    <property type="match status" value="1"/>
</dbReference>
<gene>
    <name evidence="2" type="ORF">GpartN1_g6839.t1</name>
    <name evidence="3" type="ORF">GpartN1_g7135.t1</name>
</gene>
<dbReference type="PANTHER" id="PTHR37784:SF4">
    <property type="entry name" value="TRANSCRIPTION FACTOR-LIKE PROTEIN EUC1"/>
    <property type="match status" value="1"/>
</dbReference>
<sequence>MDDELEQMFMHNKPSSRKRKIQKLKSCLVPGELGENPTLTPRVINAYLKKKILENDFNLNSVKFTLSVLRDYWFRKTGQRFHQYECNDAFNLAKNRQAELELKKKESDTQVNKKLAYSLEDILKLSEHLIRHPFHRSCLLLRCFTSSRMSTLQPLTFADFTFQEIEELNGTKIPCIGLVSEFIESNAYERKGVVYFTRNKDYRICPVTALAIELIRRFFEIAPVRGARIVSINYNTHKDFLNRKHNELEIGIGNILHAARRFAANTMTSYGVPIDESRTQGLWKANSDVFSSHDITKPPTKAIKALAGFKLDEVYKIERDTLEPSMELKRRHCFKWLKDNDLLFNFLAKSFLQDAVHFESIQTPEMKDDPDFKSFSLALLEQRSTDLETERREAVEVFIEREVERRLEDMIHRRRSKKVRDSINRTYNPNLGIYMDRSLSNVESIIREYYIGVQDHQSIRNLNETFGTSWKKTNNREAALYSYRKPIYDFLEELLTKKHRGKIGSALNEAIELVRGENISSFRDKLLSGEMKITANF</sequence>
<dbReference type="OrthoDB" id="428577at2759"/>
<name>A0A9C7Q225_9RHOD</name>
<dbReference type="EMBL" id="BQMJ01000064">
    <property type="protein sequence ID" value="GJQ15048.1"/>
    <property type="molecule type" value="Genomic_DNA"/>
</dbReference>
<dbReference type="SUPFAM" id="SSF56349">
    <property type="entry name" value="DNA breaking-rejoining enzymes"/>
    <property type="match status" value="1"/>
</dbReference>
<evidence type="ECO:0000313" key="2">
    <source>
        <dbReference type="EMBL" id="GJQ15048.1"/>
    </source>
</evidence>
<dbReference type="EMBL" id="BQMJ01000067">
    <property type="protein sequence ID" value="GJQ15344.1"/>
    <property type="molecule type" value="Genomic_DNA"/>
</dbReference>
<evidence type="ECO:0000313" key="3">
    <source>
        <dbReference type="EMBL" id="GJQ15344.1"/>
    </source>
</evidence>
<dbReference type="GO" id="GO:0000978">
    <property type="term" value="F:RNA polymerase II cis-regulatory region sequence-specific DNA binding"/>
    <property type="evidence" value="ECO:0007669"/>
    <property type="project" value="TreeGrafter"/>
</dbReference>
<dbReference type="InterPro" id="IPR038279">
    <property type="entry name" value="Ndc10_dom2_sf"/>
</dbReference>
<reference evidence="2" key="2">
    <citation type="submission" date="2022-01" db="EMBL/GenBank/DDBJ databases">
        <authorList>
            <person name="Hirooka S."/>
            <person name="Miyagishima S.Y."/>
        </authorList>
    </citation>
    <scope>NUCLEOTIDE SEQUENCE</scope>
    <source>
        <strain evidence="2">NBRC 102759</strain>
    </source>
</reference>
<evidence type="ECO:0000259" key="1">
    <source>
        <dbReference type="Pfam" id="PF12550"/>
    </source>
</evidence>
<dbReference type="InterPro" id="IPR011010">
    <property type="entry name" value="DNA_brk_join_enz"/>
</dbReference>
<keyword evidence="4" id="KW-1185">Reference proteome</keyword>
<dbReference type="GO" id="GO:0060963">
    <property type="term" value="P:positive regulation of ribosomal protein gene transcription by RNA polymerase II"/>
    <property type="evidence" value="ECO:0007669"/>
    <property type="project" value="TreeGrafter"/>
</dbReference>
<dbReference type="PANTHER" id="PTHR37784">
    <property type="entry name" value="PROTEIN MSN1"/>
    <property type="match status" value="1"/>
</dbReference>
<accession>A0A9C7Q225</accession>
<organism evidence="2 4">
    <name type="scientific">Galdieria partita</name>
    <dbReference type="NCBI Taxonomy" id="83374"/>
    <lineage>
        <taxon>Eukaryota</taxon>
        <taxon>Rhodophyta</taxon>
        <taxon>Bangiophyceae</taxon>
        <taxon>Galdieriales</taxon>
        <taxon>Galdieriaceae</taxon>
        <taxon>Galdieria</taxon>
    </lineage>
</organism>
<evidence type="ECO:0000313" key="4">
    <source>
        <dbReference type="Proteomes" id="UP001061958"/>
    </source>
</evidence>
<feature type="domain" description="Transcription activator GCR1-like" evidence="1">
    <location>
        <begin position="435"/>
        <end position="499"/>
    </location>
</feature>
<dbReference type="InterPro" id="IPR052146">
    <property type="entry name" value="HOT1"/>
</dbReference>
<protein>
    <recommendedName>
        <fullName evidence="1">Transcription activator GCR1-like domain-containing protein</fullName>
    </recommendedName>
</protein>